<dbReference type="InterPro" id="IPR029030">
    <property type="entry name" value="Caspase-like_dom_sf"/>
</dbReference>
<dbReference type="RefSeq" id="WP_203920220.1">
    <property type="nucleotide sequence ID" value="NZ_BONZ01000045.1"/>
</dbReference>
<dbReference type="GO" id="GO:0005085">
    <property type="term" value="F:guanyl-nucleotide exchange factor activity"/>
    <property type="evidence" value="ECO:0007669"/>
    <property type="project" value="TreeGrafter"/>
</dbReference>
<dbReference type="PANTHER" id="PTHR45982:SF1">
    <property type="entry name" value="REGULATOR OF CHROMOSOME CONDENSATION"/>
    <property type="match status" value="1"/>
</dbReference>
<organism evidence="3 4">
    <name type="scientific">Rugosimonospora africana</name>
    <dbReference type="NCBI Taxonomy" id="556532"/>
    <lineage>
        <taxon>Bacteria</taxon>
        <taxon>Bacillati</taxon>
        <taxon>Actinomycetota</taxon>
        <taxon>Actinomycetes</taxon>
        <taxon>Micromonosporales</taxon>
        <taxon>Micromonosporaceae</taxon>
        <taxon>Rugosimonospora</taxon>
    </lineage>
</organism>
<comment type="caution">
    <text evidence="3">The sequence shown here is derived from an EMBL/GenBank/DDBJ whole genome shotgun (WGS) entry which is preliminary data.</text>
</comment>
<dbReference type="InterPro" id="IPR000408">
    <property type="entry name" value="Reg_chr_condens"/>
</dbReference>
<reference evidence="3" key="1">
    <citation type="submission" date="2021-01" db="EMBL/GenBank/DDBJ databases">
        <title>Whole genome shotgun sequence of Rugosimonospora africana NBRC 104875.</title>
        <authorList>
            <person name="Komaki H."/>
            <person name="Tamura T."/>
        </authorList>
    </citation>
    <scope>NUCLEOTIDE SEQUENCE</scope>
    <source>
        <strain evidence="3">NBRC 104875</strain>
    </source>
</reference>
<accession>A0A8J3QVN8</accession>
<dbReference type="InterPro" id="IPR011600">
    <property type="entry name" value="Pept_C14_caspase"/>
</dbReference>
<evidence type="ECO:0000259" key="2">
    <source>
        <dbReference type="Pfam" id="PF00656"/>
    </source>
</evidence>
<dbReference type="SUPFAM" id="SSF52129">
    <property type="entry name" value="Caspase-like"/>
    <property type="match status" value="1"/>
</dbReference>
<name>A0A8J3QVN8_9ACTN</name>
<dbReference type="GO" id="GO:0004197">
    <property type="term" value="F:cysteine-type endopeptidase activity"/>
    <property type="evidence" value="ECO:0007669"/>
    <property type="project" value="InterPro"/>
</dbReference>
<evidence type="ECO:0000256" key="1">
    <source>
        <dbReference type="SAM" id="MobiDB-lite"/>
    </source>
</evidence>
<dbReference type="PROSITE" id="PS00626">
    <property type="entry name" value="RCC1_2"/>
    <property type="match status" value="2"/>
</dbReference>
<dbReference type="Proteomes" id="UP000642748">
    <property type="component" value="Unassembled WGS sequence"/>
</dbReference>
<feature type="region of interest" description="Disordered" evidence="1">
    <location>
        <begin position="258"/>
        <end position="317"/>
    </location>
</feature>
<keyword evidence="4" id="KW-1185">Reference proteome</keyword>
<sequence>MPATALTFDIRRRSRTALVVATSTYNDPAFRRLRAPAADAADFAAVLADPAIGDFHVTSLIDPTGPQMKVAVDEYLAQSAVGDLLVVYLSGHGVRDARGRLYFVAADTSQSRLAATGVEASWLQDRLEECDATQQVVILDCCFSGAFASWAKGGADDLSRDLEELSGHGRGRIVLTASRATEYSFEGHAVPGAAITGSVFTAGLIDGLRSGQADTYHLGRISVEDAFLHACQFVRRHGVKQTPQRWSYGAEGRIWLAHSRPRPTSPPPANPIPETGPKPAATVDERQVADSPPVARRPRQQHRTPGPRLAPPGTVIGWGGRNPSVARALATGLEFGRLVVPAGLLGVTAISAGGRHALALTVDGTVHCWGENTFGQARAPLRRLSDVRAIAAGGAHSLAICGDGSIVGWGNNNGRQAKPPKTASEPIDIAAGGWHSLALLKDGTVTAWGDNHHGQARVPRGLADVVAIAAGEAHCLALHGDATVSAWGSDEYGQSSVPATATNVAALAAGGSYSMALRVDGRIVTWGRAPTGLDTRRLEGALALSAGESHCLALSHDGVLHAWGDNTYEQCAVPHGVGGIRAVSAGGVFSLALIAVP</sequence>
<dbReference type="EMBL" id="BONZ01000045">
    <property type="protein sequence ID" value="GIH16643.1"/>
    <property type="molecule type" value="Genomic_DNA"/>
</dbReference>
<evidence type="ECO:0000313" key="3">
    <source>
        <dbReference type="EMBL" id="GIH16643.1"/>
    </source>
</evidence>
<feature type="domain" description="Peptidase C14 caspase" evidence="2">
    <location>
        <begin position="15"/>
        <end position="247"/>
    </location>
</feature>
<dbReference type="InterPro" id="IPR009091">
    <property type="entry name" value="RCC1/BLIP-II"/>
</dbReference>
<proteinExistence type="predicted"/>
<dbReference type="Gene3D" id="2.130.10.30">
    <property type="entry name" value="Regulator of chromosome condensation 1/beta-lactamase-inhibitor protein II"/>
    <property type="match status" value="2"/>
</dbReference>
<dbReference type="Pfam" id="PF00656">
    <property type="entry name" value="Peptidase_C14"/>
    <property type="match status" value="1"/>
</dbReference>
<feature type="compositionally biased region" description="Pro residues" evidence="1">
    <location>
        <begin position="263"/>
        <end position="276"/>
    </location>
</feature>
<dbReference type="GO" id="GO:0005737">
    <property type="term" value="C:cytoplasm"/>
    <property type="evidence" value="ECO:0007669"/>
    <property type="project" value="TreeGrafter"/>
</dbReference>
<dbReference type="PANTHER" id="PTHR45982">
    <property type="entry name" value="REGULATOR OF CHROMOSOME CONDENSATION"/>
    <property type="match status" value="1"/>
</dbReference>
<dbReference type="Pfam" id="PF13540">
    <property type="entry name" value="RCC1_2"/>
    <property type="match status" value="5"/>
</dbReference>
<dbReference type="AlphaFoldDB" id="A0A8J3QVN8"/>
<evidence type="ECO:0000313" key="4">
    <source>
        <dbReference type="Proteomes" id="UP000642748"/>
    </source>
</evidence>
<protein>
    <recommendedName>
        <fullName evidence="2">Peptidase C14 caspase domain-containing protein</fullName>
    </recommendedName>
</protein>
<dbReference type="GO" id="GO:0006508">
    <property type="term" value="P:proteolysis"/>
    <property type="evidence" value="ECO:0007669"/>
    <property type="project" value="InterPro"/>
</dbReference>
<dbReference type="InterPro" id="IPR051553">
    <property type="entry name" value="Ran_GTPase-activating"/>
</dbReference>
<dbReference type="Gene3D" id="3.40.50.1460">
    <property type="match status" value="1"/>
</dbReference>
<dbReference type="PROSITE" id="PS50012">
    <property type="entry name" value="RCC1_3"/>
    <property type="match status" value="4"/>
</dbReference>
<dbReference type="SUPFAM" id="SSF50985">
    <property type="entry name" value="RCC1/BLIP-II"/>
    <property type="match status" value="1"/>
</dbReference>
<gene>
    <name evidence="3" type="ORF">Raf01_48150</name>
</gene>
<dbReference type="NCBIfam" id="NF047832">
    <property type="entry name" value="caspase_w_EACC1"/>
    <property type="match status" value="1"/>
</dbReference>